<sequence length="174" mass="18235">MAPVFEDPPAESNLPGNQISSSSLAYVIVMGTLVGMALVVVFLKLITLGQKTRDQQQRRMYVGSMARNPSLGAQTPTIYVSPANLPPPPKYEAMAPPSYEEVVGIHYPNYQPTVQGIAAQPIIQPITTAVAQSANASSTNNVAASSTTANESEPTTVVTVTTDASRTSVTVASA</sequence>
<dbReference type="EMBL" id="CAJHNJ030000110">
    <property type="protein sequence ID" value="CAG9135683.1"/>
    <property type="molecule type" value="Genomic_DNA"/>
</dbReference>
<comment type="caution">
    <text evidence="3">The sequence shown here is derived from an EMBL/GenBank/DDBJ whole genome shotgun (WGS) entry which is preliminary data.</text>
</comment>
<keyword evidence="2" id="KW-0472">Membrane</keyword>
<dbReference type="OrthoDB" id="7390946at2759"/>
<feature type="region of interest" description="Disordered" evidence="1">
    <location>
        <begin position="136"/>
        <end position="159"/>
    </location>
</feature>
<keyword evidence="2" id="KW-1133">Transmembrane helix</keyword>
<dbReference type="AlphaFoldDB" id="A0A8S4G3L3"/>
<dbReference type="Proteomes" id="UP000653454">
    <property type="component" value="Unassembled WGS sequence"/>
</dbReference>
<name>A0A8S4G3L3_PLUXY</name>
<feature type="transmembrane region" description="Helical" evidence="2">
    <location>
        <begin position="24"/>
        <end position="49"/>
    </location>
</feature>
<evidence type="ECO:0000313" key="3">
    <source>
        <dbReference type="EMBL" id="CAG9135683.1"/>
    </source>
</evidence>
<protein>
    <submittedName>
        <fullName evidence="3">(diamondback moth) hypothetical protein</fullName>
    </submittedName>
</protein>
<proteinExistence type="predicted"/>
<organism evidence="3 4">
    <name type="scientific">Plutella xylostella</name>
    <name type="common">Diamondback moth</name>
    <name type="synonym">Plutella maculipennis</name>
    <dbReference type="NCBI Taxonomy" id="51655"/>
    <lineage>
        <taxon>Eukaryota</taxon>
        <taxon>Metazoa</taxon>
        <taxon>Ecdysozoa</taxon>
        <taxon>Arthropoda</taxon>
        <taxon>Hexapoda</taxon>
        <taxon>Insecta</taxon>
        <taxon>Pterygota</taxon>
        <taxon>Neoptera</taxon>
        <taxon>Endopterygota</taxon>
        <taxon>Lepidoptera</taxon>
        <taxon>Glossata</taxon>
        <taxon>Ditrysia</taxon>
        <taxon>Yponomeutoidea</taxon>
        <taxon>Plutellidae</taxon>
        <taxon>Plutella</taxon>
    </lineage>
</organism>
<accession>A0A8S4G3L3</accession>
<gene>
    <name evidence="3" type="ORF">PLXY2_LOCUS13935</name>
</gene>
<reference evidence="3" key="1">
    <citation type="submission" date="2020-11" db="EMBL/GenBank/DDBJ databases">
        <authorList>
            <person name="Whiteford S."/>
        </authorList>
    </citation>
    <scope>NUCLEOTIDE SEQUENCE</scope>
</reference>
<keyword evidence="4" id="KW-1185">Reference proteome</keyword>
<keyword evidence="2" id="KW-0812">Transmembrane</keyword>
<evidence type="ECO:0000256" key="2">
    <source>
        <dbReference type="SAM" id="Phobius"/>
    </source>
</evidence>
<evidence type="ECO:0000256" key="1">
    <source>
        <dbReference type="SAM" id="MobiDB-lite"/>
    </source>
</evidence>
<evidence type="ECO:0000313" key="4">
    <source>
        <dbReference type="Proteomes" id="UP000653454"/>
    </source>
</evidence>